<dbReference type="GO" id="GO:0043093">
    <property type="term" value="P:FtsZ-dependent cytokinesis"/>
    <property type="evidence" value="ECO:0007669"/>
    <property type="project" value="UniProtKB-UniRule"/>
</dbReference>
<evidence type="ECO:0000256" key="5">
    <source>
        <dbReference type="ARBA" id="ARBA00022692"/>
    </source>
</evidence>
<dbReference type="PANTHER" id="PTHR35851">
    <property type="entry name" value="CELL DIVISION PROTEIN FTSQ"/>
    <property type="match status" value="1"/>
</dbReference>
<evidence type="ECO:0000256" key="9">
    <source>
        <dbReference type="HAMAP-Rule" id="MF_00911"/>
    </source>
</evidence>
<keyword evidence="13" id="KW-1185">Reference proteome</keyword>
<name>A0A919CHJ0_9GAMM</name>
<dbReference type="InterPro" id="IPR034746">
    <property type="entry name" value="POTRA"/>
</dbReference>
<evidence type="ECO:0000313" key="12">
    <source>
        <dbReference type="EMBL" id="GHD25989.1"/>
    </source>
</evidence>
<keyword evidence="8 9" id="KW-0131">Cell cycle</keyword>
<evidence type="ECO:0000256" key="3">
    <source>
        <dbReference type="ARBA" id="ARBA00022519"/>
    </source>
</evidence>
<comment type="similarity">
    <text evidence="9">Belongs to the FtsQ/DivIB family. FtsQ subfamily.</text>
</comment>
<evidence type="ECO:0000256" key="4">
    <source>
        <dbReference type="ARBA" id="ARBA00022618"/>
    </source>
</evidence>
<keyword evidence="7 9" id="KW-0472">Membrane</keyword>
<feature type="domain" description="POTRA" evidence="11">
    <location>
        <begin position="66"/>
        <end position="135"/>
    </location>
</feature>
<keyword evidence="6 9" id="KW-1133">Transmembrane helix</keyword>
<evidence type="ECO:0000313" key="13">
    <source>
        <dbReference type="Proteomes" id="UP000644693"/>
    </source>
</evidence>
<dbReference type="AlphaFoldDB" id="A0A919CHJ0"/>
<comment type="caution">
    <text evidence="12">The sequence shown here is derived from an EMBL/GenBank/DDBJ whole genome shotgun (WGS) entry which is preliminary data.</text>
</comment>
<dbReference type="Gene3D" id="3.40.50.11690">
    <property type="entry name" value="Cell division protein FtsQ/DivIB"/>
    <property type="match status" value="1"/>
</dbReference>
<dbReference type="RefSeq" id="WP_189474388.1">
    <property type="nucleotide sequence ID" value="NZ_BMYM01000001.1"/>
</dbReference>
<dbReference type="Gene3D" id="3.10.20.310">
    <property type="entry name" value="membrane protein fhac"/>
    <property type="match status" value="1"/>
</dbReference>
<comment type="subunit">
    <text evidence="9">Part of a complex composed of FtsB, FtsL and FtsQ.</text>
</comment>
<feature type="transmembrane region" description="Helical" evidence="9">
    <location>
        <begin position="39"/>
        <end position="61"/>
    </location>
</feature>
<evidence type="ECO:0000256" key="10">
    <source>
        <dbReference type="SAM" id="MobiDB-lite"/>
    </source>
</evidence>
<feature type="region of interest" description="Disordered" evidence="10">
    <location>
        <begin position="1"/>
        <end position="29"/>
    </location>
</feature>
<comment type="function">
    <text evidence="9">Essential cell division protein. May link together the upstream cell division proteins, which are predominantly cytoplasmic, with the downstream cell division proteins, which are predominantly periplasmic. May control correct divisome assembly.</text>
</comment>
<comment type="subcellular location">
    <subcellularLocation>
        <location evidence="9">Cell inner membrane</location>
        <topology evidence="9">Single-pass type II membrane protein</topology>
    </subcellularLocation>
    <subcellularLocation>
        <location evidence="1">Membrane</location>
    </subcellularLocation>
    <text evidence="9">Localizes to the division septum.</text>
</comment>
<gene>
    <name evidence="9 12" type="primary">ftsQ</name>
    <name evidence="12" type="ORF">GCM10007053_02420</name>
</gene>
<evidence type="ECO:0000256" key="2">
    <source>
        <dbReference type="ARBA" id="ARBA00022475"/>
    </source>
</evidence>
<dbReference type="Proteomes" id="UP000644693">
    <property type="component" value="Unassembled WGS sequence"/>
</dbReference>
<dbReference type="Pfam" id="PF08478">
    <property type="entry name" value="POTRA_1"/>
    <property type="match status" value="1"/>
</dbReference>
<accession>A0A919CHJ0</accession>
<reference evidence="12" key="1">
    <citation type="journal article" date="2014" name="Int. J. Syst. Evol. Microbiol.">
        <title>Complete genome sequence of Corynebacterium casei LMG S-19264T (=DSM 44701T), isolated from a smear-ripened cheese.</title>
        <authorList>
            <consortium name="US DOE Joint Genome Institute (JGI-PGF)"/>
            <person name="Walter F."/>
            <person name="Albersmeier A."/>
            <person name="Kalinowski J."/>
            <person name="Ruckert C."/>
        </authorList>
    </citation>
    <scope>NUCLEOTIDE SEQUENCE</scope>
    <source>
        <strain evidence="12">KCTC 23430</strain>
    </source>
</reference>
<dbReference type="InterPro" id="IPR045335">
    <property type="entry name" value="FtsQ_C_sf"/>
</dbReference>
<dbReference type="GO" id="GO:0032153">
    <property type="term" value="C:cell division site"/>
    <property type="evidence" value="ECO:0007669"/>
    <property type="project" value="UniProtKB-UniRule"/>
</dbReference>
<reference evidence="12" key="2">
    <citation type="submission" date="2020-09" db="EMBL/GenBank/DDBJ databases">
        <authorList>
            <person name="Sun Q."/>
            <person name="Kim S."/>
        </authorList>
    </citation>
    <scope>NUCLEOTIDE SEQUENCE</scope>
    <source>
        <strain evidence="12">KCTC 23430</strain>
    </source>
</reference>
<keyword evidence="3 9" id="KW-0997">Cell inner membrane</keyword>
<dbReference type="HAMAP" id="MF_00911">
    <property type="entry name" value="FtsQ_subfam"/>
    <property type="match status" value="1"/>
</dbReference>
<dbReference type="PANTHER" id="PTHR35851:SF1">
    <property type="entry name" value="CELL DIVISION PROTEIN FTSQ"/>
    <property type="match status" value="1"/>
</dbReference>
<dbReference type="GO" id="GO:0005886">
    <property type="term" value="C:plasma membrane"/>
    <property type="evidence" value="ECO:0007669"/>
    <property type="project" value="UniProtKB-SubCell"/>
</dbReference>
<dbReference type="PROSITE" id="PS51779">
    <property type="entry name" value="POTRA"/>
    <property type="match status" value="1"/>
</dbReference>
<keyword evidence="4 9" id="KW-0132">Cell division</keyword>
<protein>
    <recommendedName>
        <fullName evidence="9">Cell division protein FtsQ</fullName>
    </recommendedName>
</protein>
<proteinExistence type="inferred from homology"/>
<evidence type="ECO:0000256" key="8">
    <source>
        <dbReference type="ARBA" id="ARBA00023306"/>
    </source>
</evidence>
<evidence type="ECO:0000256" key="1">
    <source>
        <dbReference type="ARBA" id="ARBA00004370"/>
    </source>
</evidence>
<dbReference type="InterPro" id="IPR026579">
    <property type="entry name" value="FtsQ"/>
</dbReference>
<dbReference type="EMBL" id="BMYM01000001">
    <property type="protein sequence ID" value="GHD25989.1"/>
    <property type="molecule type" value="Genomic_DNA"/>
</dbReference>
<keyword evidence="5 9" id="KW-0812">Transmembrane</keyword>
<keyword evidence="2 9" id="KW-1003">Cell membrane</keyword>
<dbReference type="InterPro" id="IPR005548">
    <property type="entry name" value="Cell_div_FtsQ/DivIB_C"/>
</dbReference>
<dbReference type="GO" id="GO:0090529">
    <property type="term" value="P:cell septum assembly"/>
    <property type="evidence" value="ECO:0007669"/>
    <property type="project" value="InterPro"/>
</dbReference>
<dbReference type="Pfam" id="PF03799">
    <property type="entry name" value="FtsQ_DivIB_C"/>
    <property type="match status" value="1"/>
</dbReference>
<evidence type="ECO:0000256" key="6">
    <source>
        <dbReference type="ARBA" id="ARBA00022989"/>
    </source>
</evidence>
<sequence>MANAPKANVRKRNASRKGGASATRKTAQAPTRQRFALPWLNHVMILAGVAFVAVAAVQAWLTLDAIPVEQISVKGSLEHTQREAVESLVQPALVGGFLSADLATMQQQLESLPWIYSANVRRRWPNALEIHVVEQLPIAHWGEAGFLNHEAQVFQSPDAQRWEGLPTLRGPEGSARHLVARYQRLEELLAPIGREVVTLIQDRRGQLDAELDNGIHLLLGNDEFVERVQRFVALYQRELRARDESVARVDLRYASGVAVAFESAEQLAGLTE</sequence>
<evidence type="ECO:0000259" key="11">
    <source>
        <dbReference type="PROSITE" id="PS51779"/>
    </source>
</evidence>
<dbReference type="InterPro" id="IPR013685">
    <property type="entry name" value="POTRA_FtsQ_type"/>
</dbReference>
<organism evidence="12 13">
    <name type="scientific">Parahalioglobus pacificus</name>
    <dbReference type="NCBI Taxonomy" id="930806"/>
    <lineage>
        <taxon>Bacteria</taxon>
        <taxon>Pseudomonadati</taxon>
        <taxon>Pseudomonadota</taxon>
        <taxon>Gammaproteobacteria</taxon>
        <taxon>Cellvibrionales</taxon>
        <taxon>Halieaceae</taxon>
        <taxon>Parahalioglobus</taxon>
    </lineage>
</organism>
<evidence type="ECO:0000256" key="7">
    <source>
        <dbReference type="ARBA" id="ARBA00023136"/>
    </source>
</evidence>